<evidence type="ECO:0000256" key="1">
    <source>
        <dbReference type="SAM" id="MobiDB-lite"/>
    </source>
</evidence>
<dbReference type="EMBL" id="SKBQ01000009">
    <property type="protein sequence ID" value="TPX06765.1"/>
    <property type="molecule type" value="Genomic_DNA"/>
</dbReference>
<feature type="compositionally biased region" description="Low complexity" evidence="1">
    <location>
        <begin position="1128"/>
        <end position="1147"/>
    </location>
</feature>
<dbReference type="PANTHER" id="PTHR10782:SF4">
    <property type="entry name" value="TONALLI, ISOFORM E"/>
    <property type="match status" value="1"/>
</dbReference>
<organism evidence="2 3">
    <name type="scientific">Thyridium curvatum</name>
    <dbReference type="NCBI Taxonomy" id="1093900"/>
    <lineage>
        <taxon>Eukaryota</taxon>
        <taxon>Fungi</taxon>
        <taxon>Dikarya</taxon>
        <taxon>Ascomycota</taxon>
        <taxon>Pezizomycotina</taxon>
        <taxon>Sordariomycetes</taxon>
        <taxon>Sordariomycetidae</taxon>
        <taxon>Thyridiales</taxon>
        <taxon>Thyridiaceae</taxon>
        <taxon>Thyridium</taxon>
    </lineage>
</organism>
<accession>A0A507ACZ9</accession>
<feature type="compositionally biased region" description="Acidic residues" evidence="1">
    <location>
        <begin position="1117"/>
        <end position="1126"/>
    </location>
</feature>
<dbReference type="PANTHER" id="PTHR10782">
    <property type="entry name" value="ZINC FINGER MIZ DOMAIN-CONTAINING PROTEIN"/>
    <property type="match status" value="1"/>
</dbReference>
<dbReference type="InterPro" id="IPR013083">
    <property type="entry name" value="Znf_RING/FYVE/PHD"/>
</dbReference>
<dbReference type="STRING" id="1093900.A0A507ACZ9"/>
<dbReference type="GO" id="GO:0061665">
    <property type="term" value="F:SUMO ligase activity"/>
    <property type="evidence" value="ECO:0007669"/>
    <property type="project" value="TreeGrafter"/>
</dbReference>
<dbReference type="OrthoDB" id="27975at2759"/>
<feature type="region of interest" description="Disordered" evidence="1">
    <location>
        <begin position="26"/>
        <end position="85"/>
    </location>
</feature>
<evidence type="ECO:0000313" key="2">
    <source>
        <dbReference type="EMBL" id="TPX06765.1"/>
    </source>
</evidence>
<feature type="region of interest" description="Disordered" evidence="1">
    <location>
        <begin position="185"/>
        <end position="217"/>
    </location>
</feature>
<feature type="region of interest" description="Disordered" evidence="1">
    <location>
        <begin position="543"/>
        <end position="607"/>
    </location>
</feature>
<feature type="compositionally biased region" description="Low complexity" evidence="1">
    <location>
        <begin position="647"/>
        <end position="679"/>
    </location>
</feature>
<dbReference type="GO" id="GO:0000785">
    <property type="term" value="C:chromatin"/>
    <property type="evidence" value="ECO:0007669"/>
    <property type="project" value="TreeGrafter"/>
</dbReference>
<dbReference type="Gene3D" id="3.30.40.10">
    <property type="entry name" value="Zinc/RING finger domain, C3HC4 (zinc finger)"/>
    <property type="match status" value="1"/>
</dbReference>
<feature type="compositionally biased region" description="Low complexity" evidence="1">
    <location>
        <begin position="715"/>
        <end position="728"/>
    </location>
</feature>
<gene>
    <name evidence="2" type="ORF">E0L32_002261</name>
</gene>
<protein>
    <submittedName>
        <fullName evidence="2">Uncharacterized protein</fullName>
    </submittedName>
</protein>
<feature type="region of interest" description="Disordered" evidence="1">
    <location>
        <begin position="647"/>
        <end position="728"/>
    </location>
</feature>
<feature type="region of interest" description="Disordered" evidence="1">
    <location>
        <begin position="1112"/>
        <end position="1164"/>
    </location>
</feature>
<feature type="compositionally biased region" description="Polar residues" evidence="1">
    <location>
        <begin position="198"/>
        <end position="213"/>
    </location>
</feature>
<dbReference type="GO" id="GO:0016925">
    <property type="term" value="P:protein sumoylation"/>
    <property type="evidence" value="ECO:0007669"/>
    <property type="project" value="TreeGrafter"/>
</dbReference>
<feature type="compositionally biased region" description="Polar residues" evidence="1">
    <location>
        <begin position="558"/>
        <end position="574"/>
    </location>
</feature>
<dbReference type="GeneID" id="41969708"/>
<dbReference type="Proteomes" id="UP000319257">
    <property type="component" value="Unassembled WGS sequence"/>
</dbReference>
<evidence type="ECO:0000313" key="3">
    <source>
        <dbReference type="Proteomes" id="UP000319257"/>
    </source>
</evidence>
<feature type="compositionally biased region" description="Polar residues" evidence="1">
    <location>
        <begin position="583"/>
        <end position="599"/>
    </location>
</feature>
<dbReference type="AlphaFoldDB" id="A0A507ACZ9"/>
<dbReference type="InParanoid" id="A0A507ACZ9"/>
<reference evidence="2 3" key="1">
    <citation type="submission" date="2019-06" db="EMBL/GenBank/DDBJ databases">
        <title>Draft genome sequence of the filamentous fungus Phialemoniopsis curvata isolated from diesel fuel.</title>
        <authorList>
            <person name="Varaljay V.A."/>
            <person name="Lyon W.J."/>
            <person name="Crouch A.L."/>
            <person name="Drake C.E."/>
            <person name="Hollomon J.M."/>
            <person name="Nadeau L.J."/>
            <person name="Nunn H.S."/>
            <person name="Stevenson B.S."/>
            <person name="Bojanowski C.L."/>
            <person name="Crookes-Goodson W.J."/>
        </authorList>
    </citation>
    <scope>NUCLEOTIDE SEQUENCE [LARGE SCALE GENOMIC DNA]</scope>
    <source>
        <strain evidence="2 3">D216</strain>
    </source>
</reference>
<dbReference type="RefSeq" id="XP_030988476.1">
    <property type="nucleotide sequence ID" value="XM_031136431.1"/>
</dbReference>
<name>A0A507ACZ9_9PEZI</name>
<proteinExistence type="predicted"/>
<sequence>MPNHPTARRHICKPLTDREVALSNDTANAFLGPKRKPAWLSGNRPSQPTVPPPPCAPQARTELSPAVLPSPAPSDEPSPVFSSVLDSPNASSTFVPGPSVASQTQPAMPPSLPYTTAEFVCASPVMCDPIQSGDGTSQLPTSDASQLPLGRPNVTPSVSIPNLGASGAQAAPGIQRSFTFPLSTNPLGSPVAPPLESQAGSPSVSSRTTTPNGVNHAKRRRLKISQQRQLITNLASASADLARPRLVLLKDACVRDDIFFVLLHQLFCVHTRSPNEVYQYMNQDVPSGVIIGGFRVVEQFLRPNKAMNDQHLDWFTSFPAPLNTILTQMPSYSALLGDVSHFLCLLNMHWEMMLQAMMARKFPFLMEELVAILNCRSPVLQDIIFTSSRRRLEVNDQPFGNDLDSLFKMNRQSRSNEIIEFIPNPTPQVYTRILNRNAHLISSFRETIQRQRQHQFQFQQQAMASAPQHSRIAQQSPPLMQSPTVSFPMPIPSSNAPTPGPVTPQFNPQPSELGVQPPYVQPGQTPTQAQVAPSFAMAGVVGGQLGQQGGNAPPMQNPPFSQGPFPSNAVQMAYQSPAHDPHQPSNMGQLAPQRRSQTWHQPTPQQQIYQQQTYQQHIQLPFTQPPFEQQPPAVQAQAQAQIMAQWAQAMRQAQQSPPAQPPQAMRQAQQSPPAQPSQAVPIAPRPQVQPEAVPNPAQGGLVSPQRPQMQVVNGSAAPRPASRVPAVPSKPQMMADARIFPPRGFRITRSEWPYDLADPKALQMSLHQAHLRSPKRVLRPGAAEGGSEEVQRYYQAVQRFAVSPTPIPPSQYIYRFDFDVDQASFALLETSVTPSGERLPQSNYFQGSLRYRLRCIRKKGPLPEPFHFLEATWITTETTWPSHLGLKLNDDCLTVRRQTHNGKDLPLELTTLIKPGTNSLQVSYPPAVNTMRRSGYILAVEIIETMSHSSVTDLVWNSGLVDAQVTRDTVRSRLAKSSAGAAAASSDDEGLVIVEEGLSIDLADPFSAKIFEVPVRGAGCAHMECFDLENWLQTRPPASKPARCLHKLKPCGCNETPEPSHPDRWKCPVCGEGDARPRSLRVDVFLLEVRQRLAAEGRLGAKAVLVMPDGSWNAVGGDDDGDEGSDGEGAVAASGAGAGVSAGVNGVARRKSAARATASADRGQHVEVVELLDDD</sequence>
<comment type="caution">
    <text evidence="2">The sequence shown here is derived from an EMBL/GenBank/DDBJ whole genome shotgun (WGS) entry which is preliminary data.</text>
</comment>
<keyword evidence="3" id="KW-1185">Reference proteome</keyword>